<dbReference type="Pfam" id="PF06325">
    <property type="entry name" value="PrmA"/>
    <property type="match status" value="1"/>
</dbReference>
<dbReference type="AlphaFoldDB" id="A0A7S0S2E8"/>
<dbReference type="Gene3D" id="3.40.50.150">
    <property type="entry name" value="Vaccinia Virus protein VP39"/>
    <property type="match status" value="1"/>
</dbReference>
<accession>A0A7S0S2E8</accession>
<evidence type="ECO:0000256" key="7">
    <source>
        <dbReference type="ARBA" id="ARBA00041867"/>
    </source>
</evidence>
<organism evidence="9">
    <name type="scientific">Chlamydomonas leiostraca</name>
    <dbReference type="NCBI Taxonomy" id="1034604"/>
    <lineage>
        <taxon>Eukaryota</taxon>
        <taxon>Viridiplantae</taxon>
        <taxon>Chlorophyta</taxon>
        <taxon>core chlorophytes</taxon>
        <taxon>Chlorophyceae</taxon>
        <taxon>CS clade</taxon>
        <taxon>Chlamydomonadales</taxon>
        <taxon>Chlamydomonadaceae</taxon>
        <taxon>Chlamydomonas</taxon>
    </lineage>
</organism>
<evidence type="ECO:0000256" key="6">
    <source>
        <dbReference type="ARBA" id="ARBA00037932"/>
    </source>
</evidence>
<evidence type="ECO:0000256" key="4">
    <source>
        <dbReference type="ARBA" id="ARBA00022679"/>
    </source>
</evidence>
<evidence type="ECO:0000313" key="9">
    <source>
        <dbReference type="EMBL" id="CAD8694526.1"/>
    </source>
</evidence>
<sequence length="424" mass="44247">MSVLPRLMRGGNGTLLHSTCRWAAPALPRALLPAAHCASRCAHTCSAISSWVPKVVHRYALPAQVHGSCWPRSRQTMCTAAGGQGTTDMHLPIKHGEGGEGEATCVRAIVPHVPGEAAELLCDALLGLGAQSVVVQEHRAPGAPEQEIYAEPGQEHALWDSCEVVAHFPLEHADVLGTIASAAEVCEVGVELGSVVVEGVANEAWVSQIKASYVPLRLSRRMFIVPEWDSPPAGQEADAINIILQPGVAFGTGEHPTTRMCLALLEEGEAGLAGARVMDYGTGSGVLALAALKLGAASAVGTDTDPLAVRAAARNAELNGPQCAAAFRVLQCGPSSHDPDPVAEAGLPSRGAFTLVAANILRGPLVELAGRLAHYAAPGGRLLLSGILEEQVPDVRAAYARHFHSFEVRTEGTWAAVTAVRNDA</sequence>
<keyword evidence="4" id="KW-0808">Transferase</keyword>
<dbReference type="InterPro" id="IPR050078">
    <property type="entry name" value="Ribosomal_L11_MeTrfase_PrmA"/>
</dbReference>
<evidence type="ECO:0000256" key="3">
    <source>
        <dbReference type="ARBA" id="ARBA00022603"/>
    </source>
</evidence>
<comment type="similarity">
    <text evidence="6">Belongs to the methyltransferase superfamily. ETFBKMT family.</text>
</comment>
<dbReference type="GO" id="GO:0016279">
    <property type="term" value="F:protein-lysine N-methyltransferase activity"/>
    <property type="evidence" value="ECO:0007669"/>
    <property type="project" value="TreeGrafter"/>
</dbReference>
<reference evidence="9" key="1">
    <citation type="submission" date="2021-01" db="EMBL/GenBank/DDBJ databases">
        <authorList>
            <person name="Corre E."/>
            <person name="Pelletier E."/>
            <person name="Niang G."/>
            <person name="Scheremetjew M."/>
            <person name="Finn R."/>
            <person name="Kale V."/>
            <person name="Holt S."/>
            <person name="Cochrane G."/>
            <person name="Meng A."/>
            <person name="Brown T."/>
            <person name="Cohen L."/>
        </authorList>
    </citation>
    <scope>NUCLEOTIDE SEQUENCE</scope>
    <source>
        <strain evidence="9">SAG 11-49</strain>
    </source>
</reference>
<dbReference type="EMBL" id="HBFB01033362">
    <property type="protein sequence ID" value="CAD8694526.1"/>
    <property type="molecule type" value="Transcribed_RNA"/>
</dbReference>
<dbReference type="PANTHER" id="PTHR43648">
    <property type="entry name" value="ELECTRON TRANSFER FLAVOPROTEIN BETA SUBUNIT LYSINE METHYLTRANSFERASE"/>
    <property type="match status" value="1"/>
</dbReference>
<evidence type="ECO:0000256" key="1">
    <source>
        <dbReference type="ARBA" id="ARBA00009741"/>
    </source>
</evidence>
<dbReference type="PANTHER" id="PTHR43648:SF1">
    <property type="entry name" value="ELECTRON TRANSFER FLAVOPROTEIN BETA SUBUNIT LYSINE METHYLTRANSFERASE"/>
    <property type="match status" value="1"/>
</dbReference>
<protein>
    <recommendedName>
        <fullName evidence="8">ETFB lysine methyltransferase</fullName>
    </recommendedName>
    <alternativeName>
        <fullName evidence="7">Protein N-lysine methyltransferase METTL20</fullName>
    </alternativeName>
</protein>
<name>A0A7S0S2E8_9CHLO</name>
<dbReference type="SUPFAM" id="SSF53335">
    <property type="entry name" value="S-adenosyl-L-methionine-dependent methyltransferases"/>
    <property type="match status" value="1"/>
</dbReference>
<evidence type="ECO:0000256" key="2">
    <source>
        <dbReference type="ARBA" id="ARBA00022490"/>
    </source>
</evidence>
<dbReference type="HAMAP" id="MF_00735">
    <property type="entry name" value="Methyltr_PrmA"/>
    <property type="match status" value="1"/>
</dbReference>
<keyword evidence="3" id="KW-0489">Methyltransferase</keyword>
<proteinExistence type="inferred from homology"/>
<dbReference type="GO" id="GO:0032259">
    <property type="term" value="P:methylation"/>
    <property type="evidence" value="ECO:0007669"/>
    <property type="project" value="UniProtKB-KW"/>
</dbReference>
<dbReference type="InterPro" id="IPR029063">
    <property type="entry name" value="SAM-dependent_MTases_sf"/>
</dbReference>
<gene>
    <name evidence="9" type="ORF">CLEI1391_LOCUS18709</name>
</gene>
<comment type="similarity">
    <text evidence="1">Belongs to the methyltransferase superfamily. PrmA family.</text>
</comment>
<keyword evidence="5" id="KW-0949">S-adenosyl-L-methionine</keyword>
<keyword evidence="2" id="KW-0963">Cytoplasm</keyword>
<evidence type="ECO:0000256" key="5">
    <source>
        <dbReference type="ARBA" id="ARBA00022691"/>
    </source>
</evidence>
<evidence type="ECO:0000256" key="8">
    <source>
        <dbReference type="ARBA" id="ARBA00042266"/>
    </source>
</evidence>
<dbReference type="InterPro" id="IPR004498">
    <property type="entry name" value="Ribosomal_PrmA_MeTrfase"/>
</dbReference>